<dbReference type="SUPFAM" id="SSF55729">
    <property type="entry name" value="Acyl-CoA N-acyltransferases (Nat)"/>
    <property type="match status" value="1"/>
</dbReference>
<name>A0A1F7L042_9BACT</name>
<evidence type="ECO:0000313" key="2">
    <source>
        <dbReference type="EMBL" id="OGK73499.1"/>
    </source>
</evidence>
<dbReference type="GO" id="GO:0016747">
    <property type="term" value="F:acyltransferase activity, transferring groups other than amino-acyl groups"/>
    <property type="evidence" value="ECO:0007669"/>
    <property type="project" value="InterPro"/>
</dbReference>
<proteinExistence type="predicted"/>
<dbReference type="Pfam" id="PF26317">
    <property type="entry name" value="CntK_N"/>
    <property type="match status" value="1"/>
</dbReference>
<reference evidence="2 3" key="1">
    <citation type="journal article" date="2016" name="Nat. Commun.">
        <title>Thousands of microbial genomes shed light on interconnected biogeochemical processes in an aquifer system.</title>
        <authorList>
            <person name="Anantharaman K."/>
            <person name="Brown C.T."/>
            <person name="Hug L.A."/>
            <person name="Sharon I."/>
            <person name="Castelle C.J."/>
            <person name="Probst A.J."/>
            <person name="Thomas B.C."/>
            <person name="Singh A."/>
            <person name="Wilkins M.J."/>
            <person name="Karaoz U."/>
            <person name="Brodie E.L."/>
            <person name="Williams K.H."/>
            <person name="Hubbard S.S."/>
            <person name="Banfield J.F."/>
        </authorList>
    </citation>
    <scope>NUCLEOTIDE SEQUENCE [LARGE SCALE GENOMIC DNA]</scope>
</reference>
<accession>A0A1F7L042</accession>
<feature type="domain" description="N-acetyltransferase" evidence="1">
    <location>
        <begin position="297"/>
        <end position="459"/>
    </location>
</feature>
<sequence>MKKIMEPQLKPKELASSNNQYRFINMRPGGNDTSLIMGIVKDPFERIKINDEIMSLYPSGSPNQIEQVGFVDFKPNSTELMMAGGEFCGNATRSAAYLALKGMPGQIRIKAGGVEDALIAGVTTDGESYAQMPIYSDPDRVQIDSSNPENNFVYMEGITQYVDWNTTQIKGKDEEEIKKIGMDIIRKNGLDTEPAAGVMFAKRTRKGIEITPVVYVKNSNTLFLETACGSGTTAVGMVLAKNSGNSIIEEPIIQPSGQTIKVSINFDGTRFNYAQIQGLVEILNMGTLIETDDGPIVIERIYTSQQLGQYLENGELLSAYNIIFGGPPYDEVFSYEEVATDFNEYQKDGTLFFARNKNGLIGFGAAVPLSKKKEIAEIAKQFGIPIESTQYMADLGVLSEWRRKSIAEVLVKERIKSFAKGTTVLMRTSESNTASQRLYKKLGFIQVTDQDREMQQEVRQKRTSGEFERDRRIFFKKIV</sequence>
<evidence type="ECO:0000313" key="3">
    <source>
        <dbReference type="Proteomes" id="UP000177050"/>
    </source>
</evidence>
<dbReference type="Gene3D" id="3.40.630.30">
    <property type="match status" value="1"/>
</dbReference>
<dbReference type="Proteomes" id="UP000177050">
    <property type="component" value="Unassembled WGS sequence"/>
</dbReference>
<dbReference type="Pfam" id="PF00583">
    <property type="entry name" value="Acetyltransf_1"/>
    <property type="match status" value="1"/>
</dbReference>
<comment type="caution">
    <text evidence="2">The sequence shown here is derived from an EMBL/GenBank/DDBJ whole genome shotgun (WGS) entry which is preliminary data.</text>
</comment>
<organism evidence="2 3">
    <name type="scientific">Candidatus Roizmanbacteria bacterium RIFOXYD1_FULL_38_12</name>
    <dbReference type="NCBI Taxonomy" id="1802093"/>
    <lineage>
        <taxon>Bacteria</taxon>
        <taxon>Candidatus Roizmaniibacteriota</taxon>
    </lineage>
</organism>
<dbReference type="InterPro" id="IPR058944">
    <property type="entry name" value="CntK-like"/>
</dbReference>
<dbReference type="AlphaFoldDB" id="A0A1F7L042"/>
<dbReference type="EMBL" id="MGBR01000001">
    <property type="protein sequence ID" value="OGK73499.1"/>
    <property type="molecule type" value="Genomic_DNA"/>
</dbReference>
<dbReference type="PROSITE" id="PS51186">
    <property type="entry name" value="GNAT"/>
    <property type="match status" value="1"/>
</dbReference>
<protein>
    <recommendedName>
        <fullName evidence="1">N-acetyltransferase domain-containing protein</fullName>
    </recommendedName>
</protein>
<gene>
    <name evidence="2" type="ORF">A3K52_01755</name>
</gene>
<dbReference type="InterPro" id="IPR016181">
    <property type="entry name" value="Acyl_CoA_acyltransferase"/>
</dbReference>
<evidence type="ECO:0000259" key="1">
    <source>
        <dbReference type="PROSITE" id="PS51186"/>
    </source>
</evidence>
<dbReference type="InterPro" id="IPR000182">
    <property type="entry name" value="GNAT_dom"/>
</dbReference>